<proteinExistence type="predicted"/>
<keyword evidence="4" id="KW-1185">Reference proteome</keyword>
<gene>
    <name evidence="3" type="ORF">B0H17DRAFT_412938</name>
</gene>
<keyword evidence="1" id="KW-0732">Signal</keyword>
<dbReference type="SUPFAM" id="SSF51445">
    <property type="entry name" value="(Trans)glycosidases"/>
    <property type="match status" value="1"/>
</dbReference>
<evidence type="ECO:0000256" key="1">
    <source>
        <dbReference type="SAM" id="SignalP"/>
    </source>
</evidence>
<dbReference type="Gene3D" id="3.20.20.80">
    <property type="entry name" value="Glycosidases"/>
    <property type="match status" value="1"/>
</dbReference>
<evidence type="ECO:0000313" key="3">
    <source>
        <dbReference type="EMBL" id="KAJ7695982.1"/>
    </source>
</evidence>
<protein>
    <submittedName>
        <fullName evidence="3">Glycoside hydrolase family 79 protein</fullName>
    </submittedName>
</protein>
<evidence type="ECO:0000313" key="4">
    <source>
        <dbReference type="Proteomes" id="UP001221757"/>
    </source>
</evidence>
<dbReference type="Pfam" id="PF16862">
    <property type="entry name" value="Glyco_hydro_79C"/>
    <property type="match status" value="1"/>
</dbReference>
<comment type="caution">
    <text evidence="3">The sequence shown here is derived from an EMBL/GenBank/DDBJ whole genome shotgun (WGS) entry which is preliminary data.</text>
</comment>
<keyword evidence="3" id="KW-0378">Hydrolase</keyword>
<dbReference type="Proteomes" id="UP001221757">
    <property type="component" value="Unassembled WGS sequence"/>
</dbReference>
<dbReference type="PANTHER" id="PTHR36183">
    <property type="entry name" value="BETA-GLUCURONIDASE"/>
    <property type="match status" value="1"/>
</dbReference>
<feature type="signal peptide" evidence="1">
    <location>
        <begin position="1"/>
        <end position="19"/>
    </location>
</feature>
<feature type="domain" description="Beta-glucuronidase C-terminal" evidence="2">
    <location>
        <begin position="419"/>
        <end position="519"/>
    </location>
</feature>
<dbReference type="InterPro" id="IPR017853">
    <property type="entry name" value="GH"/>
</dbReference>
<name>A0AAD7GI19_MYCRO</name>
<feature type="chain" id="PRO_5042182919" evidence="1">
    <location>
        <begin position="20"/>
        <end position="522"/>
    </location>
</feature>
<dbReference type="EMBL" id="JARKIE010000036">
    <property type="protein sequence ID" value="KAJ7695982.1"/>
    <property type="molecule type" value="Genomic_DNA"/>
</dbReference>
<dbReference type="InterPro" id="IPR031728">
    <property type="entry name" value="GlcAase_C"/>
</dbReference>
<dbReference type="AlphaFoldDB" id="A0AAD7GI19"/>
<sequence length="522" mass="55160">MVNLNLALVILFQFASAYAQTLSVSVPLLAPSGATTLSPTLFSLSIEQDTWTDWAGTDAPNAFLVNVLDNLKQRTGEPPWFRIGADSEDRTNFNADVQFSQTVSSTPSVATPYPEAGAVVVGNGFYQIAEHLPAGTRVVWGVNLRSKNTTAAVLEAQSINKAFSSPVMQAAGVTLEFIEVGNEPDDYGDDVGYNTTTWTVEKYVAQWTEFAANVSLTGAVKPGLGPKFFGPSFAGVSHAADSFSALGIFTSGILETPPGSLLTTFSQHHYQCGAGEILVDIVQKDLIRGNLTELLPDIAVVHSHGLDYVLGETNSCFGHGAVNTSNVGGIAIWTLDYLLFAAQVGVSRAFFHQGVGYKYNAIQPVTLTRSTIDGSPLSAPLPPHVQPAYYAALVAAEAIGASGASTSVELDIADDEVSGYAFYEQGALKRAVLISHKMFFAGGAVPRGVKRIALDFIGGQAPKGNINLKKLFIPSADATTGLLWGGQSFDGPDGKPSGTIVLQESSVDAVDLSDTEILLLLF</sequence>
<dbReference type="InterPro" id="IPR052974">
    <property type="entry name" value="GH79_Enzymes"/>
</dbReference>
<organism evidence="3 4">
    <name type="scientific">Mycena rosella</name>
    <name type="common">Pink bonnet</name>
    <name type="synonym">Agaricus rosellus</name>
    <dbReference type="NCBI Taxonomy" id="1033263"/>
    <lineage>
        <taxon>Eukaryota</taxon>
        <taxon>Fungi</taxon>
        <taxon>Dikarya</taxon>
        <taxon>Basidiomycota</taxon>
        <taxon>Agaricomycotina</taxon>
        <taxon>Agaricomycetes</taxon>
        <taxon>Agaricomycetidae</taxon>
        <taxon>Agaricales</taxon>
        <taxon>Marasmiineae</taxon>
        <taxon>Mycenaceae</taxon>
        <taxon>Mycena</taxon>
    </lineage>
</organism>
<dbReference type="GO" id="GO:0016787">
    <property type="term" value="F:hydrolase activity"/>
    <property type="evidence" value="ECO:0007669"/>
    <property type="project" value="UniProtKB-KW"/>
</dbReference>
<evidence type="ECO:0000259" key="2">
    <source>
        <dbReference type="Pfam" id="PF16862"/>
    </source>
</evidence>
<reference evidence="3" key="1">
    <citation type="submission" date="2023-03" db="EMBL/GenBank/DDBJ databases">
        <title>Massive genome expansion in bonnet fungi (Mycena s.s.) driven by repeated elements and novel gene families across ecological guilds.</title>
        <authorList>
            <consortium name="Lawrence Berkeley National Laboratory"/>
            <person name="Harder C.B."/>
            <person name="Miyauchi S."/>
            <person name="Viragh M."/>
            <person name="Kuo A."/>
            <person name="Thoen E."/>
            <person name="Andreopoulos B."/>
            <person name="Lu D."/>
            <person name="Skrede I."/>
            <person name="Drula E."/>
            <person name="Henrissat B."/>
            <person name="Morin E."/>
            <person name="Kohler A."/>
            <person name="Barry K."/>
            <person name="LaButti K."/>
            <person name="Morin E."/>
            <person name="Salamov A."/>
            <person name="Lipzen A."/>
            <person name="Mereny Z."/>
            <person name="Hegedus B."/>
            <person name="Baldrian P."/>
            <person name="Stursova M."/>
            <person name="Weitz H."/>
            <person name="Taylor A."/>
            <person name="Grigoriev I.V."/>
            <person name="Nagy L.G."/>
            <person name="Martin F."/>
            <person name="Kauserud H."/>
        </authorList>
    </citation>
    <scope>NUCLEOTIDE SEQUENCE</scope>
    <source>
        <strain evidence="3">CBHHK067</strain>
    </source>
</reference>
<dbReference type="PANTHER" id="PTHR36183:SF2">
    <property type="entry name" value="BETA-GLUCURONIDASE C-TERMINAL DOMAIN-CONTAINING PROTEIN"/>
    <property type="match status" value="1"/>
</dbReference>
<accession>A0AAD7GI19</accession>